<dbReference type="RefSeq" id="WP_304599720.1">
    <property type="nucleotide sequence ID" value="NZ_JAUQYP010000001.1"/>
</dbReference>
<keyword evidence="2" id="KW-1185">Reference proteome</keyword>
<dbReference type="EMBL" id="JAUQYP010000001">
    <property type="protein sequence ID" value="MDO8106027.1"/>
    <property type="molecule type" value="Genomic_DNA"/>
</dbReference>
<gene>
    <name evidence="1" type="ORF">Q6348_02320</name>
</gene>
<dbReference type="Proteomes" id="UP001232536">
    <property type="component" value="Unassembled WGS sequence"/>
</dbReference>
<reference evidence="1 2" key="1">
    <citation type="submission" date="2023-07" db="EMBL/GenBank/DDBJ databases">
        <title>Description of novel actinomycetes strains, isolated from tidal flat sediment.</title>
        <authorList>
            <person name="Lu C."/>
        </authorList>
    </citation>
    <scope>NUCLEOTIDE SEQUENCE [LARGE SCALE GENOMIC DNA]</scope>
    <source>
        <strain evidence="1 2">SYSU T00b441</strain>
    </source>
</reference>
<evidence type="ECO:0000313" key="1">
    <source>
        <dbReference type="EMBL" id="MDO8106027.1"/>
    </source>
</evidence>
<accession>A0ABT9D5G3</accession>
<name>A0ABT9D5G3_9CELL</name>
<comment type="caution">
    <text evidence="1">The sequence shown here is derived from an EMBL/GenBank/DDBJ whole genome shotgun (WGS) entry which is preliminary data.</text>
</comment>
<proteinExistence type="predicted"/>
<protein>
    <submittedName>
        <fullName evidence="1">Uncharacterized protein</fullName>
    </submittedName>
</protein>
<sequence>MTCIPPTDPEVPTAAADLAACHWVVRLPDGGLRCAVHDVSTAPWNPARGCALPVAGLCHVCAREAVPIDHRFSWSFVCPRCGGIDRAIGRQFGAVSATPIRGQRISVIDTLFGRLHPDRAPAIEVIEAEARYRATREVPPPLSPYAELSARFTNEVGRLAGAIGDVAAPPTCADPSVSLVRWQAAHPPSVAASAEAYRRLVVGRHPWLVLLEPRVTDRAWLESLIADA</sequence>
<evidence type="ECO:0000313" key="2">
    <source>
        <dbReference type="Proteomes" id="UP001232536"/>
    </source>
</evidence>
<organism evidence="1 2">
    <name type="scientific">Actinotalea lenta</name>
    <dbReference type="NCBI Taxonomy" id="3064654"/>
    <lineage>
        <taxon>Bacteria</taxon>
        <taxon>Bacillati</taxon>
        <taxon>Actinomycetota</taxon>
        <taxon>Actinomycetes</taxon>
        <taxon>Micrococcales</taxon>
        <taxon>Cellulomonadaceae</taxon>
        <taxon>Actinotalea</taxon>
    </lineage>
</organism>